<gene>
    <name evidence="3" type="ORF">WDV06_12205</name>
</gene>
<dbReference type="Proteomes" id="UP001610631">
    <property type="component" value="Unassembled WGS sequence"/>
</dbReference>
<feature type="region of interest" description="Disordered" evidence="1">
    <location>
        <begin position="34"/>
        <end position="76"/>
    </location>
</feature>
<accession>A0ABW7PCY4</accession>
<proteinExistence type="predicted"/>
<sequence>MTKLAWAARGISALSGAVLLGALMAPSAAAGGVHLDPQPKKKASHPAKAAKPAAHAGSTKPTRSEDDHEGEHRKKCATARDIATAAPDYLNFSTPLIFRVATDRHGHAFLNDSRNPGVWINLGILANAPTCVTDTAASVTEANPGSLYVTLLDREGELHQAVCTTSDTPFTASNLAGACGTGFTTVQDTPV</sequence>
<feature type="signal peptide" evidence="2">
    <location>
        <begin position="1"/>
        <end position="30"/>
    </location>
</feature>
<name>A0ABW7PCY4_9ACTN</name>
<evidence type="ECO:0000256" key="2">
    <source>
        <dbReference type="SAM" id="SignalP"/>
    </source>
</evidence>
<evidence type="ECO:0000256" key="1">
    <source>
        <dbReference type="SAM" id="MobiDB-lite"/>
    </source>
</evidence>
<organism evidence="3 4">
    <name type="scientific">Streptomyces racemochromogenes</name>
    <dbReference type="NCBI Taxonomy" id="67353"/>
    <lineage>
        <taxon>Bacteria</taxon>
        <taxon>Bacillati</taxon>
        <taxon>Actinomycetota</taxon>
        <taxon>Actinomycetes</taxon>
        <taxon>Kitasatosporales</taxon>
        <taxon>Streptomycetaceae</taxon>
        <taxon>Streptomyces</taxon>
    </lineage>
</organism>
<evidence type="ECO:0000313" key="4">
    <source>
        <dbReference type="Proteomes" id="UP001610631"/>
    </source>
</evidence>
<dbReference type="EMBL" id="JBBDHD010000023">
    <property type="protein sequence ID" value="MFH7595850.1"/>
    <property type="molecule type" value="Genomic_DNA"/>
</dbReference>
<evidence type="ECO:0000313" key="3">
    <source>
        <dbReference type="EMBL" id="MFH7595850.1"/>
    </source>
</evidence>
<evidence type="ECO:0008006" key="5">
    <source>
        <dbReference type="Google" id="ProtNLM"/>
    </source>
</evidence>
<dbReference type="RefSeq" id="WP_395509704.1">
    <property type="nucleotide sequence ID" value="NZ_JBBDHD010000023.1"/>
</dbReference>
<protein>
    <recommendedName>
        <fullName evidence="5">Secreted protein</fullName>
    </recommendedName>
</protein>
<keyword evidence="4" id="KW-1185">Reference proteome</keyword>
<keyword evidence="2" id="KW-0732">Signal</keyword>
<feature type="chain" id="PRO_5047188673" description="Secreted protein" evidence="2">
    <location>
        <begin position="31"/>
        <end position="191"/>
    </location>
</feature>
<reference evidence="3 4" key="1">
    <citation type="submission" date="2024-03" db="EMBL/GenBank/DDBJ databases">
        <title>Whole genome sequencing of Streptomyces racemochromogenes, to identify antimicrobial biosynthetic gene clusters.</title>
        <authorList>
            <person name="Suryawanshi P."/>
            <person name="Krishnaraj P.U."/>
            <person name="Arun Y.P."/>
            <person name="Suryawanshi M.P."/>
            <person name="Rakshit O."/>
        </authorList>
    </citation>
    <scope>NUCLEOTIDE SEQUENCE [LARGE SCALE GENOMIC DNA]</scope>
    <source>
        <strain evidence="3 4">AUDT626</strain>
    </source>
</reference>
<feature type="compositionally biased region" description="Basic and acidic residues" evidence="1">
    <location>
        <begin position="62"/>
        <end position="72"/>
    </location>
</feature>
<comment type="caution">
    <text evidence="3">The sequence shown here is derived from an EMBL/GenBank/DDBJ whole genome shotgun (WGS) entry which is preliminary data.</text>
</comment>
<feature type="compositionally biased region" description="Low complexity" evidence="1">
    <location>
        <begin position="46"/>
        <end position="56"/>
    </location>
</feature>